<protein>
    <recommendedName>
        <fullName evidence="1">H-type lectin domain-containing protein</fullName>
    </recommendedName>
</protein>
<sequence>MILKLLLFQITLGIITYDSSEYRAFEYQTSGFVCQNGFTQTATILFSDTFANIPQLIIFPFSQDYTSVGSNQLIIMLEILGITLTDFTLKITCPSNKVNSHRIYWYAIDDARIEVITEANANLIASKQYPIQNPNTKKAIASIMSLGYNGSFKIDLSIIALTSTQVTLGINSDISNLIHLGYQIILTTEEVFPYINERAATSGYTSELFTLDPNNYFMTTYKRIQTNNGNSFRFQLDKTQILPTVSYQSSTWSSSSYPSNTITRLIYKSPQDQFFLAMECFTVRISKLFDKQSDLKPAFEMKIFEINKVYNSVGSESIILNESTQLLNIHVYYKCPSNNKKVHSQLNKCNSCSGTNKIYNLNHYCHGSINSINIYAQYNAQANYKEILITITSNSILIVQKLRNKIITNQNILKVDFLDQ</sequence>
<evidence type="ECO:0000259" key="1">
    <source>
        <dbReference type="Pfam" id="PF09458"/>
    </source>
</evidence>
<dbReference type="InterPro" id="IPR019019">
    <property type="entry name" value="H-type_lectin_domain"/>
</dbReference>
<feature type="domain" description="H-type lectin" evidence="1">
    <location>
        <begin position="42"/>
        <end position="108"/>
    </location>
</feature>
<proteinExistence type="predicted"/>
<accession>A0A8S1PVY3</accession>
<dbReference type="GO" id="GO:0007155">
    <property type="term" value="P:cell adhesion"/>
    <property type="evidence" value="ECO:0007669"/>
    <property type="project" value="InterPro"/>
</dbReference>
<evidence type="ECO:0000313" key="2">
    <source>
        <dbReference type="EMBL" id="CAD8107211.1"/>
    </source>
</evidence>
<comment type="caution">
    <text evidence="2">The sequence shown here is derived from an EMBL/GenBank/DDBJ whole genome shotgun (WGS) entry which is preliminary data.</text>
</comment>
<dbReference type="AlphaFoldDB" id="A0A8S1PVY3"/>
<dbReference type="OrthoDB" id="300726at2759"/>
<dbReference type="GO" id="GO:0030246">
    <property type="term" value="F:carbohydrate binding"/>
    <property type="evidence" value="ECO:0007669"/>
    <property type="project" value="InterPro"/>
</dbReference>
<dbReference type="EMBL" id="CAJJDN010000088">
    <property type="protein sequence ID" value="CAD8107211.1"/>
    <property type="molecule type" value="Genomic_DNA"/>
</dbReference>
<reference evidence="2" key="1">
    <citation type="submission" date="2021-01" db="EMBL/GenBank/DDBJ databases">
        <authorList>
            <consortium name="Genoscope - CEA"/>
            <person name="William W."/>
        </authorList>
    </citation>
    <scope>NUCLEOTIDE SEQUENCE</scope>
</reference>
<dbReference type="Pfam" id="PF09458">
    <property type="entry name" value="H_lectin"/>
    <property type="match status" value="1"/>
</dbReference>
<dbReference type="Proteomes" id="UP000692954">
    <property type="component" value="Unassembled WGS sequence"/>
</dbReference>
<evidence type="ECO:0000313" key="3">
    <source>
        <dbReference type="Proteomes" id="UP000692954"/>
    </source>
</evidence>
<keyword evidence="3" id="KW-1185">Reference proteome</keyword>
<name>A0A8S1PVY3_9CILI</name>
<organism evidence="2 3">
    <name type="scientific">Paramecium sonneborni</name>
    <dbReference type="NCBI Taxonomy" id="65129"/>
    <lineage>
        <taxon>Eukaryota</taxon>
        <taxon>Sar</taxon>
        <taxon>Alveolata</taxon>
        <taxon>Ciliophora</taxon>
        <taxon>Intramacronucleata</taxon>
        <taxon>Oligohymenophorea</taxon>
        <taxon>Peniculida</taxon>
        <taxon>Parameciidae</taxon>
        <taxon>Paramecium</taxon>
    </lineage>
</organism>
<gene>
    <name evidence="2" type="ORF">PSON_ATCC_30995.1.T0880174</name>
</gene>